<gene>
    <name evidence="2" type="ORF">A2940_00430</name>
</gene>
<dbReference type="AlphaFoldDB" id="A0A1G2RML3"/>
<evidence type="ECO:0000313" key="2">
    <source>
        <dbReference type="EMBL" id="OHA74105.1"/>
    </source>
</evidence>
<dbReference type="EMBL" id="MHUH01000005">
    <property type="protein sequence ID" value="OHA74105.1"/>
    <property type="molecule type" value="Genomic_DNA"/>
</dbReference>
<keyword evidence="1" id="KW-0472">Membrane</keyword>
<sequence>MKLETLKEEKGITIYLVLIVLVVTLGASLGLSSIFLRQLRLVGGVGVSMPAYHAAEAGAERLLRLDTCLIMEDETERLTCIEEVSGIDNADIPADCEGAGEPGDERDCRTGVVEEMNLLPEAERTLDNGAQYDFAIEDPGGDCEGNNDWGYCATSTGSFEGVVRRVEIVR</sequence>
<keyword evidence="1" id="KW-0812">Transmembrane</keyword>
<organism evidence="2 3">
    <name type="scientific">Candidatus Wildermuthbacteria bacterium RIFCSPLOWO2_01_FULL_48_29</name>
    <dbReference type="NCBI Taxonomy" id="1802462"/>
    <lineage>
        <taxon>Bacteria</taxon>
        <taxon>Candidatus Wildermuthiibacteriota</taxon>
    </lineage>
</organism>
<keyword evidence="1" id="KW-1133">Transmembrane helix</keyword>
<accession>A0A1G2RML3</accession>
<feature type="transmembrane region" description="Helical" evidence="1">
    <location>
        <begin position="12"/>
        <end position="36"/>
    </location>
</feature>
<dbReference type="Proteomes" id="UP000178421">
    <property type="component" value="Unassembled WGS sequence"/>
</dbReference>
<name>A0A1G2RML3_9BACT</name>
<protein>
    <recommendedName>
        <fullName evidence="4">Type 4 fimbrial biogenesis protein PilX N-terminal domain-containing protein</fullName>
    </recommendedName>
</protein>
<evidence type="ECO:0008006" key="4">
    <source>
        <dbReference type="Google" id="ProtNLM"/>
    </source>
</evidence>
<reference evidence="2 3" key="1">
    <citation type="journal article" date="2016" name="Nat. Commun.">
        <title>Thousands of microbial genomes shed light on interconnected biogeochemical processes in an aquifer system.</title>
        <authorList>
            <person name="Anantharaman K."/>
            <person name="Brown C.T."/>
            <person name="Hug L.A."/>
            <person name="Sharon I."/>
            <person name="Castelle C.J."/>
            <person name="Probst A.J."/>
            <person name="Thomas B.C."/>
            <person name="Singh A."/>
            <person name="Wilkins M.J."/>
            <person name="Karaoz U."/>
            <person name="Brodie E.L."/>
            <person name="Williams K.H."/>
            <person name="Hubbard S.S."/>
            <person name="Banfield J.F."/>
        </authorList>
    </citation>
    <scope>NUCLEOTIDE SEQUENCE [LARGE SCALE GENOMIC DNA]</scope>
</reference>
<evidence type="ECO:0000313" key="3">
    <source>
        <dbReference type="Proteomes" id="UP000178421"/>
    </source>
</evidence>
<proteinExistence type="predicted"/>
<evidence type="ECO:0000256" key="1">
    <source>
        <dbReference type="SAM" id="Phobius"/>
    </source>
</evidence>
<comment type="caution">
    <text evidence="2">The sequence shown here is derived from an EMBL/GenBank/DDBJ whole genome shotgun (WGS) entry which is preliminary data.</text>
</comment>